<organism evidence="4 5">
    <name type="scientific">Patiria miniata</name>
    <name type="common">Bat star</name>
    <name type="synonym">Asterina miniata</name>
    <dbReference type="NCBI Taxonomy" id="46514"/>
    <lineage>
        <taxon>Eukaryota</taxon>
        <taxon>Metazoa</taxon>
        <taxon>Echinodermata</taxon>
        <taxon>Eleutherozoa</taxon>
        <taxon>Asterozoa</taxon>
        <taxon>Asteroidea</taxon>
        <taxon>Valvatacea</taxon>
        <taxon>Valvatida</taxon>
        <taxon>Asterinidae</taxon>
        <taxon>Patiria</taxon>
    </lineage>
</organism>
<name>A0A914ABB3_PATMI</name>
<dbReference type="EnsemblMetazoa" id="XM_038204721.1">
    <property type="protein sequence ID" value="XP_038060649.1"/>
    <property type="gene ID" value="LOC119731546"/>
</dbReference>
<feature type="transmembrane region" description="Helical" evidence="2">
    <location>
        <begin position="57"/>
        <end position="78"/>
    </location>
</feature>
<proteinExistence type="predicted"/>
<dbReference type="GeneID" id="119731546"/>
<evidence type="ECO:0008006" key="6">
    <source>
        <dbReference type="Google" id="ProtNLM"/>
    </source>
</evidence>
<dbReference type="Proteomes" id="UP000887568">
    <property type="component" value="Unplaced"/>
</dbReference>
<sequence length="183" mass="20436">MASIKMNPFVLPLCLWLVYLLDSAAAEYCIDGSYCSTGCCSDSYGYYYCCYNVALTWWFWFMWGVILLIILTTCCAIIRRRQIRQRQVLVVRQQAYSGPVYGTLVNTEGPQQPYTQAGYNQYGGYPQPPPGPVPPYNQQVPPGMQPPAQQVNPAMPVQQAGAVATKEAQYDPNDKPPPYNPGS</sequence>
<keyword evidence="2" id="KW-0812">Transmembrane</keyword>
<protein>
    <recommendedName>
        <fullName evidence="6">Vesicular, overexpressed in cancer, prosurvival protein 1</fullName>
    </recommendedName>
</protein>
<keyword evidence="2" id="KW-0472">Membrane</keyword>
<evidence type="ECO:0000313" key="5">
    <source>
        <dbReference type="Proteomes" id="UP000887568"/>
    </source>
</evidence>
<evidence type="ECO:0000256" key="3">
    <source>
        <dbReference type="SAM" id="SignalP"/>
    </source>
</evidence>
<feature type="signal peptide" evidence="3">
    <location>
        <begin position="1"/>
        <end position="26"/>
    </location>
</feature>
<accession>A0A914ABB3</accession>
<keyword evidence="5" id="KW-1185">Reference proteome</keyword>
<evidence type="ECO:0000256" key="1">
    <source>
        <dbReference type="SAM" id="MobiDB-lite"/>
    </source>
</evidence>
<reference evidence="4" key="1">
    <citation type="submission" date="2022-11" db="UniProtKB">
        <authorList>
            <consortium name="EnsemblMetazoa"/>
        </authorList>
    </citation>
    <scope>IDENTIFICATION</scope>
</reference>
<feature type="chain" id="PRO_5037548107" description="Vesicular, overexpressed in cancer, prosurvival protein 1" evidence="3">
    <location>
        <begin position="27"/>
        <end position="183"/>
    </location>
</feature>
<evidence type="ECO:0000313" key="4">
    <source>
        <dbReference type="EnsemblMetazoa" id="XP_038060649.1"/>
    </source>
</evidence>
<keyword evidence="3" id="KW-0732">Signal</keyword>
<keyword evidence="2" id="KW-1133">Transmembrane helix</keyword>
<evidence type="ECO:0000256" key="2">
    <source>
        <dbReference type="SAM" id="Phobius"/>
    </source>
</evidence>
<dbReference type="RefSeq" id="XP_038060649.1">
    <property type="nucleotide sequence ID" value="XM_038204721.1"/>
</dbReference>
<dbReference type="OMA" id="TACGYAI"/>
<feature type="region of interest" description="Disordered" evidence="1">
    <location>
        <begin position="127"/>
        <end position="183"/>
    </location>
</feature>
<dbReference type="AlphaFoldDB" id="A0A914ABB3"/>